<organism evidence="1 2">
    <name type="scientific">Neoroseomonas terrae</name>
    <dbReference type="NCBI Taxonomy" id="424799"/>
    <lineage>
        <taxon>Bacteria</taxon>
        <taxon>Pseudomonadati</taxon>
        <taxon>Pseudomonadota</taxon>
        <taxon>Alphaproteobacteria</taxon>
        <taxon>Acetobacterales</taxon>
        <taxon>Acetobacteraceae</taxon>
        <taxon>Neoroseomonas</taxon>
    </lineage>
</organism>
<proteinExistence type="predicted"/>
<dbReference type="Proteomes" id="UP000698752">
    <property type="component" value="Unassembled WGS sequence"/>
</dbReference>
<protein>
    <submittedName>
        <fullName evidence="1">Uncharacterized protein</fullName>
    </submittedName>
</protein>
<keyword evidence="2" id="KW-1185">Reference proteome</keyword>
<evidence type="ECO:0000313" key="2">
    <source>
        <dbReference type="Proteomes" id="UP000698752"/>
    </source>
</evidence>
<reference evidence="2" key="1">
    <citation type="journal article" date="2021" name="Syst. Appl. Microbiol.">
        <title>Roseomonas hellenica sp. nov., isolated from roots of wild-growing Alkanna tinctoria.</title>
        <authorList>
            <person name="Rat A."/>
            <person name="Naranjo H.D."/>
            <person name="Lebbe L."/>
            <person name="Cnockaert M."/>
            <person name="Krigas N."/>
            <person name="Grigoriadou K."/>
            <person name="Maloupa E."/>
            <person name="Willems A."/>
        </authorList>
    </citation>
    <scope>NUCLEOTIDE SEQUENCE [LARGE SCALE GENOMIC DNA]</scope>
    <source>
        <strain evidence="2">LMG 31159</strain>
    </source>
</reference>
<sequence length="158" mass="16996">MMLLLTATPLRAEDCAAPLAAAEAYRTAAIDAARGRAPLRRDYPDCPPLGAAVTEWRDAEGVLRRASLRSGGEDSAFTAETYFDAQGRPRFAYVSGGAVSGARLTQRIAIGADGRRICEARRVTVPVYPFPNPWPDALLPLAAAREGPCPTEQENERP</sequence>
<gene>
    <name evidence="1" type="ORF">GXW78_14805</name>
</gene>
<dbReference type="RefSeq" id="WP_211869614.1">
    <property type="nucleotide sequence ID" value="NZ_JAAEDI010000015.1"/>
</dbReference>
<evidence type="ECO:0000313" key="1">
    <source>
        <dbReference type="EMBL" id="MBR0650941.1"/>
    </source>
</evidence>
<accession>A0ABS5EIV7</accession>
<dbReference type="EMBL" id="JAAEDI010000015">
    <property type="protein sequence ID" value="MBR0650941.1"/>
    <property type="molecule type" value="Genomic_DNA"/>
</dbReference>
<comment type="caution">
    <text evidence="1">The sequence shown here is derived from an EMBL/GenBank/DDBJ whole genome shotgun (WGS) entry which is preliminary data.</text>
</comment>
<name>A0ABS5EIV7_9PROT</name>